<dbReference type="PANTHER" id="PTHR23155:SF1032">
    <property type="entry name" value="NB-ARC DOMAIN-CONTAINING PROTEIN"/>
    <property type="match status" value="1"/>
</dbReference>
<dbReference type="InterPro" id="IPR027417">
    <property type="entry name" value="P-loop_NTPase"/>
</dbReference>
<evidence type="ECO:0000313" key="3">
    <source>
        <dbReference type="Proteomes" id="UP001630127"/>
    </source>
</evidence>
<keyword evidence="1" id="KW-0433">Leucine-rich repeat</keyword>
<dbReference type="InterPro" id="IPR042197">
    <property type="entry name" value="Apaf_helical"/>
</dbReference>
<protein>
    <recommendedName>
        <fullName evidence="4">NB-ARC domain-containing protein</fullName>
    </recommendedName>
</protein>
<sequence length="132" mass="15319">MGCQLQIKVTPLCTEKAWELFQVKLGRCMELPPDFKEIAKSMAGKCAGLPLAIAIVARSMKGVDDIFELRDALDDLEQYSIGEDDNVFRILEYSYNRLRDQRSKDCFLYCSLYPEEWKIDRHELITLFISKD</sequence>
<name>A0ABD2XTE7_9GENT</name>
<dbReference type="Gene3D" id="1.10.8.430">
    <property type="entry name" value="Helical domain of apoptotic protease-activating factors"/>
    <property type="match status" value="1"/>
</dbReference>
<dbReference type="InterPro" id="IPR044974">
    <property type="entry name" value="Disease_R_plants"/>
</dbReference>
<dbReference type="SUPFAM" id="SSF52540">
    <property type="entry name" value="P-loop containing nucleoside triphosphate hydrolases"/>
    <property type="match status" value="1"/>
</dbReference>
<organism evidence="2 3">
    <name type="scientific">Cinchona calisaya</name>
    <dbReference type="NCBI Taxonomy" id="153742"/>
    <lineage>
        <taxon>Eukaryota</taxon>
        <taxon>Viridiplantae</taxon>
        <taxon>Streptophyta</taxon>
        <taxon>Embryophyta</taxon>
        <taxon>Tracheophyta</taxon>
        <taxon>Spermatophyta</taxon>
        <taxon>Magnoliopsida</taxon>
        <taxon>eudicotyledons</taxon>
        <taxon>Gunneridae</taxon>
        <taxon>Pentapetalae</taxon>
        <taxon>asterids</taxon>
        <taxon>lamiids</taxon>
        <taxon>Gentianales</taxon>
        <taxon>Rubiaceae</taxon>
        <taxon>Cinchonoideae</taxon>
        <taxon>Cinchoneae</taxon>
        <taxon>Cinchona</taxon>
    </lineage>
</organism>
<dbReference type="PANTHER" id="PTHR23155">
    <property type="entry name" value="DISEASE RESISTANCE PROTEIN RP"/>
    <property type="match status" value="1"/>
</dbReference>
<evidence type="ECO:0008006" key="4">
    <source>
        <dbReference type="Google" id="ProtNLM"/>
    </source>
</evidence>
<keyword evidence="3" id="KW-1185">Reference proteome</keyword>
<dbReference type="Proteomes" id="UP001630127">
    <property type="component" value="Unassembled WGS sequence"/>
</dbReference>
<evidence type="ECO:0000256" key="1">
    <source>
        <dbReference type="ARBA" id="ARBA00022614"/>
    </source>
</evidence>
<dbReference type="AlphaFoldDB" id="A0ABD2XTE7"/>
<dbReference type="EMBL" id="JBJUIK010000017">
    <property type="protein sequence ID" value="KAL3498584.1"/>
    <property type="molecule type" value="Genomic_DNA"/>
</dbReference>
<reference evidence="2 3" key="1">
    <citation type="submission" date="2024-11" db="EMBL/GenBank/DDBJ databases">
        <title>A near-complete genome assembly of Cinchona calisaya.</title>
        <authorList>
            <person name="Lian D.C."/>
            <person name="Zhao X.W."/>
            <person name="Wei L."/>
        </authorList>
    </citation>
    <scope>NUCLEOTIDE SEQUENCE [LARGE SCALE GENOMIC DNA]</scope>
    <source>
        <tissue evidence="2">Nenye</tissue>
    </source>
</reference>
<comment type="caution">
    <text evidence="2">The sequence shown here is derived from an EMBL/GenBank/DDBJ whole genome shotgun (WGS) entry which is preliminary data.</text>
</comment>
<accession>A0ABD2XTE7</accession>
<proteinExistence type="predicted"/>
<evidence type="ECO:0000313" key="2">
    <source>
        <dbReference type="EMBL" id="KAL3498584.1"/>
    </source>
</evidence>
<gene>
    <name evidence="2" type="ORF">ACH5RR_041316</name>
</gene>